<dbReference type="EMBL" id="MU004237">
    <property type="protein sequence ID" value="KAF2667861.1"/>
    <property type="molecule type" value="Genomic_DNA"/>
</dbReference>
<name>A0A6A6U8D2_9PEZI</name>
<feature type="domain" description="DDHD" evidence="2">
    <location>
        <begin position="707"/>
        <end position="900"/>
    </location>
</feature>
<sequence length="921" mass="101886">MSSSSPINPFARTAREIIADPPPPIDVRYFYTSLLAIDDPLSPLPPATTVTQPLLRQAPRPFSVFDNSALEKSWLQTREKLRQAAAESNNERQRSRAGTASSTAHQLTNVLTSLRKPERKKSYGTDSPTGSPRIGPRSVPIRDAARQNTDPKSTDGSLSGSLRGAELGDGVLGGESSTTRNPFVRAPDRSEGKDILGTSSKSHTESLRPSARMKDSYNWGEDTFGAEQLPSRNESKTREPIPEVKEEKSCSKVPVGVSRLHSVVFPDFQMVPIYWSPVKDVAPIQRSTWFYSETMMPVETQVANLLEMGYIEMQAWTDTWKDELNSAIEVGAAGEEKITHRLWPEKIKAPSRPSTSRVMEPAQSDLVLEPTTNDPEKERQEVVTTAEALIDLSTGPNGNDNKASGATIWGRDGTVRLYRTAGVIYANAKDAYILRPGLLPSAYKGRRPLANHIRKGKPVGIPVVRGFDEKTWTKLYPPKKGPKLKKAMKGTSSSEQGASTDRRHSIDPALALSDRPEVTDLVLVIHGIGQKLSERVESYHFTHAINAFRREANVELGDEFVKQSLRENMGGIMMLPVNWRLTLSFEDGGYRNDDEAPQNEFSLKDITPETLPSVRNIVSDVMLDIPYYLTTGYHDKMVAAVTTECNRIYHLWCQNNPGFEQRGRVHLVAHSLGSVMAIDILSAQPTHLQFDRDVAKLTPEDLPATHFAFDVHNLFMAGSPAGLFLLLKRSGLLPRKGRNKAGADYSDDSMPGVAGQQGTYGCLAVDNVYNVVNGYDPVAYCLNATVDADYAAALKPAFVPSSAASWFPMFNRAQSTAAMPKPSLILNRLPSNVEMETHDFTREEIAERKAYLLNDNGQIDYFLKYGGGPLEIQYLTMLGAHSSYWINRDFVRLLVTEIGRPDGRGGTLVNMRAVKKKKIPS</sequence>
<dbReference type="AlphaFoldDB" id="A0A6A6U8D2"/>
<reference evidence="3" key="1">
    <citation type="journal article" date="2020" name="Stud. Mycol.">
        <title>101 Dothideomycetes genomes: a test case for predicting lifestyles and emergence of pathogens.</title>
        <authorList>
            <person name="Haridas S."/>
            <person name="Albert R."/>
            <person name="Binder M."/>
            <person name="Bloem J."/>
            <person name="Labutti K."/>
            <person name="Salamov A."/>
            <person name="Andreopoulos B."/>
            <person name="Baker S."/>
            <person name="Barry K."/>
            <person name="Bills G."/>
            <person name="Bluhm B."/>
            <person name="Cannon C."/>
            <person name="Castanera R."/>
            <person name="Culley D."/>
            <person name="Daum C."/>
            <person name="Ezra D."/>
            <person name="Gonzalez J."/>
            <person name="Henrissat B."/>
            <person name="Kuo A."/>
            <person name="Liang C."/>
            <person name="Lipzen A."/>
            <person name="Lutzoni F."/>
            <person name="Magnuson J."/>
            <person name="Mondo S."/>
            <person name="Nolan M."/>
            <person name="Ohm R."/>
            <person name="Pangilinan J."/>
            <person name="Park H.-J."/>
            <person name="Ramirez L."/>
            <person name="Alfaro M."/>
            <person name="Sun H."/>
            <person name="Tritt A."/>
            <person name="Yoshinaga Y."/>
            <person name="Zwiers L.-H."/>
            <person name="Turgeon B."/>
            <person name="Goodwin S."/>
            <person name="Spatafora J."/>
            <person name="Crous P."/>
            <person name="Grigoriev I."/>
        </authorList>
    </citation>
    <scope>NUCLEOTIDE SEQUENCE</scope>
    <source>
        <strain evidence="3">CBS 115976</strain>
    </source>
</reference>
<gene>
    <name evidence="3" type="ORF">BT63DRAFT_426713</name>
</gene>
<evidence type="ECO:0000256" key="1">
    <source>
        <dbReference type="SAM" id="MobiDB-lite"/>
    </source>
</evidence>
<dbReference type="SMART" id="SM01127">
    <property type="entry name" value="DDHD"/>
    <property type="match status" value="1"/>
</dbReference>
<dbReference type="OrthoDB" id="69269at2759"/>
<dbReference type="InterPro" id="IPR004177">
    <property type="entry name" value="DDHD_dom"/>
</dbReference>
<evidence type="ECO:0000259" key="2">
    <source>
        <dbReference type="PROSITE" id="PS51043"/>
    </source>
</evidence>
<dbReference type="Pfam" id="PF02862">
    <property type="entry name" value="DDHD"/>
    <property type="match status" value="2"/>
</dbReference>
<protein>
    <recommendedName>
        <fullName evidence="2">DDHD domain-containing protein</fullName>
    </recommendedName>
</protein>
<proteinExistence type="predicted"/>
<dbReference type="PROSITE" id="PS51043">
    <property type="entry name" value="DDHD"/>
    <property type="match status" value="1"/>
</dbReference>
<dbReference type="PANTHER" id="PTHR23509:SF6">
    <property type="entry name" value="PHOSPHOLIPASE C1020.13C-RELATED"/>
    <property type="match status" value="1"/>
</dbReference>
<feature type="compositionally biased region" description="Polar residues" evidence="1">
    <location>
        <begin position="146"/>
        <end position="160"/>
    </location>
</feature>
<evidence type="ECO:0000313" key="3">
    <source>
        <dbReference type="EMBL" id="KAF2667861.1"/>
    </source>
</evidence>
<dbReference type="InterPro" id="IPR058055">
    <property type="entry name" value="PA-PLA1"/>
</dbReference>
<dbReference type="PANTHER" id="PTHR23509">
    <property type="entry name" value="PA-PL1 PHOSPHOLIPASE FAMILY"/>
    <property type="match status" value="1"/>
</dbReference>
<dbReference type="GO" id="GO:0005737">
    <property type="term" value="C:cytoplasm"/>
    <property type="evidence" value="ECO:0007669"/>
    <property type="project" value="TreeGrafter"/>
</dbReference>
<accession>A0A6A6U8D2</accession>
<keyword evidence="4" id="KW-1185">Reference proteome</keyword>
<dbReference type="Proteomes" id="UP000799302">
    <property type="component" value="Unassembled WGS sequence"/>
</dbReference>
<dbReference type="GO" id="GO:0046872">
    <property type="term" value="F:metal ion binding"/>
    <property type="evidence" value="ECO:0007669"/>
    <property type="project" value="InterPro"/>
</dbReference>
<feature type="compositionally biased region" description="Polar residues" evidence="1">
    <location>
        <begin position="96"/>
        <end position="112"/>
    </location>
</feature>
<dbReference type="GO" id="GO:0004620">
    <property type="term" value="F:phospholipase activity"/>
    <property type="evidence" value="ECO:0007669"/>
    <property type="project" value="TreeGrafter"/>
</dbReference>
<evidence type="ECO:0000313" key="4">
    <source>
        <dbReference type="Proteomes" id="UP000799302"/>
    </source>
</evidence>
<feature type="compositionally biased region" description="Basic and acidic residues" evidence="1">
    <location>
        <begin position="233"/>
        <end position="245"/>
    </location>
</feature>
<feature type="region of interest" description="Disordered" evidence="1">
    <location>
        <begin position="81"/>
        <end position="245"/>
    </location>
</feature>
<feature type="region of interest" description="Disordered" evidence="1">
    <location>
        <begin position="478"/>
        <end position="503"/>
    </location>
</feature>
<organism evidence="3 4">
    <name type="scientific">Microthyrium microscopicum</name>
    <dbReference type="NCBI Taxonomy" id="703497"/>
    <lineage>
        <taxon>Eukaryota</taxon>
        <taxon>Fungi</taxon>
        <taxon>Dikarya</taxon>
        <taxon>Ascomycota</taxon>
        <taxon>Pezizomycotina</taxon>
        <taxon>Dothideomycetes</taxon>
        <taxon>Dothideomycetes incertae sedis</taxon>
        <taxon>Microthyriales</taxon>
        <taxon>Microthyriaceae</taxon>
        <taxon>Microthyrium</taxon>
    </lineage>
</organism>